<accession>A0A8S1MQ30</accession>
<dbReference type="EMBL" id="CAJJDM010000062">
    <property type="protein sequence ID" value="CAD8079066.1"/>
    <property type="molecule type" value="Genomic_DNA"/>
</dbReference>
<evidence type="ECO:0000313" key="2">
    <source>
        <dbReference type="Proteomes" id="UP000688137"/>
    </source>
</evidence>
<evidence type="ECO:0000313" key="1">
    <source>
        <dbReference type="EMBL" id="CAD8079066.1"/>
    </source>
</evidence>
<dbReference type="AlphaFoldDB" id="A0A8S1MQ30"/>
<gene>
    <name evidence="1" type="ORF">PPRIM_AZ9-3.1.T0610105</name>
</gene>
<comment type="caution">
    <text evidence="1">The sequence shown here is derived from an EMBL/GenBank/DDBJ whole genome shotgun (WGS) entry which is preliminary data.</text>
</comment>
<protein>
    <submittedName>
        <fullName evidence="1">Uncharacterized protein</fullName>
    </submittedName>
</protein>
<organism evidence="1 2">
    <name type="scientific">Paramecium primaurelia</name>
    <dbReference type="NCBI Taxonomy" id="5886"/>
    <lineage>
        <taxon>Eukaryota</taxon>
        <taxon>Sar</taxon>
        <taxon>Alveolata</taxon>
        <taxon>Ciliophora</taxon>
        <taxon>Intramacronucleata</taxon>
        <taxon>Oligohymenophorea</taxon>
        <taxon>Peniculida</taxon>
        <taxon>Parameciidae</taxon>
        <taxon>Paramecium</taxon>
    </lineage>
</organism>
<keyword evidence="2" id="KW-1185">Reference proteome</keyword>
<reference evidence="1" key="1">
    <citation type="submission" date="2021-01" db="EMBL/GenBank/DDBJ databases">
        <authorList>
            <consortium name="Genoscope - CEA"/>
            <person name="William W."/>
        </authorList>
    </citation>
    <scope>NUCLEOTIDE SEQUENCE</scope>
</reference>
<sequence length="372" mass="42455">MTKQNTSLYEKKSFSIIIERILIRIIIYLFIQNNDGIFVEKINNIYIRINILLKQKENNQKRYQLILMATPQSLSPAPMQSLGDFTAKKLVEDDFSTGKATLKVKASANGGGIANYKGTLDISKSLAPGQETKFQFPYNNYYFWFATRKEQTKVHVDFGKFNIIKQQNLFANVQFYNSSSKSTIRFGSVYEGKKCLSHARFEWLNQDKVNFLLRSQVKHNNWVYVIASQLCLSRQEFDKLDFLVGYQTKNYDVYLRHLTNQIPSFPLFSNFGFGKFLIDAVYRQNSNQYGVEIEYTPVSRLSFLLAASTKFQGADVKARLNILNKTVGLSAKGKFNNTFSWTLATQVPVDGSSPSKCGILPIPLGITLETTI</sequence>
<dbReference type="Proteomes" id="UP000688137">
    <property type="component" value="Unassembled WGS sequence"/>
</dbReference>
<proteinExistence type="predicted"/>
<name>A0A8S1MQ30_PARPR</name>